<dbReference type="PANTHER" id="PTHR15887">
    <property type="entry name" value="TRANSMEMBRANE PROTEIN 69"/>
    <property type="match status" value="1"/>
</dbReference>
<evidence type="ECO:0008006" key="4">
    <source>
        <dbReference type="Google" id="ProtNLM"/>
    </source>
</evidence>
<dbReference type="Ensembl" id="ENSEEET00000022654.2">
    <property type="protein sequence ID" value="ENSEEEP00000022404.2"/>
    <property type="gene ID" value="ENSEEEG00000010880.2"/>
</dbReference>
<feature type="transmembrane region" description="Helical" evidence="1">
    <location>
        <begin position="224"/>
        <end position="243"/>
    </location>
</feature>
<dbReference type="InterPro" id="IPR021836">
    <property type="entry name" value="DUF3429"/>
</dbReference>
<evidence type="ECO:0000313" key="2">
    <source>
        <dbReference type="Ensembl" id="ENSEEEP00000022404.2"/>
    </source>
</evidence>
<reference evidence="3" key="1">
    <citation type="journal article" date="2014" name="Science">
        <title>Nonhuman genetics. Genomic basis for the convergent evolution of electric organs.</title>
        <authorList>
            <person name="Gallant J.R."/>
            <person name="Traeger L.L."/>
            <person name="Volkening J.D."/>
            <person name="Moffett H."/>
            <person name="Chen P.H."/>
            <person name="Novina C.D."/>
            <person name="Phillips G.N.Jr."/>
            <person name="Anand R."/>
            <person name="Wells G.B."/>
            <person name="Pinch M."/>
            <person name="Guth R."/>
            <person name="Unguez G.A."/>
            <person name="Albert J.S."/>
            <person name="Zakon H.H."/>
            <person name="Samanta M.P."/>
            <person name="Sussman M.R."/>
        </authorList>
    </citation>
    <scope>NUCLEOTIDE SEQUENCE [LARGE SCALE GENOMIC DNA]</scope>
</reference>
<organism evidence="2 3">
    <name type="scientific">Electrophorus electricus</name>
    <name type="common">Electric eel</name>
    <name type="synonym">Gymnotus electricus</name>
    <dbReference type="NCBI Taxonomy" id="8005"/>
    <lineage>
        <taxon>Eukaryota</taxon>
        <taxon>Metazoa</taxon>
        <taxon>Chordata</taxon>
        <taxon>Craniata</taxon>
        <taxon>Vertebrata</taxon>
        <taxon>Euteleostomi</taxon>
        <taxon>Actinopterygii</taxon>
        <taxon>Neopterygii</taxon>
        <taxon>Teleostei</taxon>
        <taxon>Ostariophysi</taxon>
        <taxon>Gymnotiformes</taxon>
        <taxon>Gymnotoidei</taxon>
        <taxon>Gymnotidae</taxon>
        <taxon>Electrophorus</taxon>
    </lineage>
</organism>
<keyword evidence="1" id="KW-0472">Membrane</keyword>
<reference evidence="2" key="4">
    <citation type="submission" date="2025-08" db="UniProtKB">
        <authorList>
            <consortium name="Ensembl"/>
        </authorList>
    </citation>
    <scope>IDENTIFICATION</scope>
</reference>
<gene>
    <name evidence="2" type="primary">TMEM69</name>
</gene>
<accession>A0A4W4FF21</accession>
<feature type="transmembrane region" description="Helical" evidence="1">
    <location>
        <begin position="181"/>
        <end position="204"/>
    </location>
</feature>
<dbReference type="RefSeq" id="XP_026879894.2">
    <property type="nucleotide sequence ID" value="XM_027024093.2"/>
</dbReference>
<dbReference type="AlphaFoldDB" id="A0A4W4FF21"/>
<evidence type="ECO:0000256" key="1">
    <source>
        <dbReference type="SAM" id="Phobius"/>
    </source>
</evidence>
<name>A0A4W4FF21_ELEEL</name>
<keyword evidence="1" id="KW-1133">Transmembrane helix</keyword>
<dbReference type="OMA" id="KHLWEGP"/>
<protein>
    <recommendedName>
        <fullName evidence="4">Transmembrane protein 69</fullName>
    </recommendedName>
</protein>
<keyword evidence="1" id="KW-0812">Transmembrane</keyword>
<dbReference type="STRING" id="8005.ENSEEEP00000022404"/>
<reference evidence="3" key="2">
    <citation type="journal article" date="2017" name="Sci. Adv.">
        <title>A tail of two voltages: Proteomic comparison of the three electric organs of the electric eel.</title>
        <authorList>
            <person name="Traeger L.L."/>
            <person name="Sabat G."/>
            <person name="Barrett-Wilt G.A."/>
            <person name="Wells G.B."/>
            <person name="Sussman M.R."/>
        </authorList>
    </citation>
    <scope>NUCLEOTIDE SEQUENCE [LARGE SCALE GENOMIC DNA]</scope>
</reference>
<dbReference type="Proteomes" id="UP000314983">
    <property type="component" value="Chromosome 3"/>
</dbReference>
<dbReference type="GeneTree" id="ENSGT00390000015318"/>
<dbReference type="GeneID" id="113586157"/>
<sequence>MKGKMLLALKLRHFVSSSWCQKWRRLEFHHLSKTFAWSSHRTSRTLFLARDWAAQLPPRYAPGSLLMAQKFHCSLQIQKKRQPDEQPPRELDLLRYDMRDLNKGPKPALYLGFCGLLPFVSAPIIMGITGTYLPELAYAEVVYGASVVSFFGGARWGFALPEGSPAKPDWLNLANSAVPSLIAWLALLFSNSITQSGMLVIMGLGISLHYDLALLPTYPSWFKAFRAVFTMVAFFSIVGTLIIKELYPEKRYLSEK</sequence>
<feature type="transmembrane region" description="Helical" evidence="1">
    <location>
        <begin position="108"/>
        <end position="129"/>
    </location>
</feature>
<dbReference type="PANTHER" id="PTHR15887:SF1">
    <property type="entry name" value="TRANSMEMBRANE PROTEIN 69"/>
    <property type="match status" value="1"/>
</dbReference>
<feature type="transmembrane region" description="Helical" evidence="1">
    <location>
        <begin position="141"/>
        <end position="160"/>
    </location>
</feature>
<reference evidence="2" key="5">
    <citation type="submission" date="2025-09" db="UniProtKB">
        <authorList>
            <consortium name="Ensembl"/>
        </authorList>
    </citation>
    <scope>IDENTIFICATION</scope>
</reference>
<evidence type="ECO:0000313" key="3">
    <source>
        <dbReference type="Proteomes" id="UP000314983"/>
    </source>
</evidence>
<proteinExistence type="predicted"/>
<dbReference type="Pfam" id="PF11911">
    <property type="entry name" value="DUF3429"/>
    <property type="match status" value="1"/>
</dbReference>
<keyword evidence="3" id="KW-1185">Reference proteome</keyword>
<reference evidence="2" key="3">
    <citation type="submission" date="2020-05" db="EMBL/GenBank/DDBJ databases">
        <title>Electrophorus electricus (electric eel) genome, fEleEle1, primary haplotype.</title>
        <authorList>
            <person name="Myers G."/>
            <person name="Meyer A."/>
            <person name="Fedrigo O."/>
            <person name="Formenti G."/>
            <person name="Rhie A."/>
            <person name="Tracey A."/>
            <person name="Sims Y."/>
            <person name="Jarvis E.D."/>
        </authorList>
    </citation>
    <scope>NUCLEOTIDE SEQUENCE [LARGE SCALE GENOMIC DNA]</scope>
</reference>